<keyword evidence="1" id="KW-0472">Membrane</keyword>
<gene>
    <name evidence="2" type="ORF">LY89DRAFT_776403</name>
</gene>
<dbReference type="KEGG" id="psco:LY89DRAFT_776403"/>
<reference evidence="2 3" key="1">
    <citation type="submission" date="2015-10" db="EMBL/GenBank/DDBJ databases">
        <title>Full genome of DAOMC 229536 Phialocephala scopiformis, a fungal endophyte of spruce producing the potent anti-insectan compound rugulosin.</title>
        <authorList>
            <consortium name="DOE Joint Genome Institute"/>
            <person name="Walker A.K."/>
            <person name="Frasz S.L."/>
            <person name="Seifert K.A."/>
            <person name="Miller J.D."/>
            <person name="Mondo S.J."/>
            <person name="Labutti K."/>
            <person name="Lipzen A."/>
            <person name="Dockter R."/>
            <person name="Kennedy M."/>
            <person name="Grigoriev I.V."/>
            <person name="Spatafora J.W."/>
        </authorList>
    </citation>
    <scope>NUCLEOTIDE SEQUENCE [LARGE SCALE GENOMIC DNA]</scope>
    <source>
        <strain evidence="2 3">CBS 120377</strain>
    </source>
</reference>
<dbReference type="PANTHER" id="PTHR37544:SF3">
    <property type="entry name" value="SPRAY"/>
    <property type="match status" value="1"/>
</dbReference>
<proteinExistence type="predicted"/>
<dbReference type="OrthoDB" id="5428901at2759"/>
<dbReference type="Pfam" id="PF11915">
    <property type="entry name" value="DUF3433"/>
    <property type="match status" value="1"/>
</dbReference>
<accession>A0A194XVJ7</accession>
<dbReference type="InterPro" id="IPR021840">
    <property type="entry name" value="DUF3433"/>
</dbReference>
<evidence type="ECO:0000313" key="2">
    <source>
        <dbReference type="EMBL" id="KUJ24258.1"/>
    </source>
</evidence>
<dbReference type="Proteomes" id="UP000070700">
    <property type="component" value="Unassembled WGS sequence"/>
</dbReference>
<evidence type="ECO:0000256" key="1">
    <source>
        <dbReference type="SAM" id="Phobius"/>
    </source>
</evidence>
<dbReference type="InParanoid" id="A0A194XVJ7"/>
<feature type="transmembrane region" description="Helical" evidence="1">
    <location>
        <begin position="200"/>
        <end position="224"/>
    </location>
</feature>
<keyword evidence="1" id="KW-0812">Transmembrane</keyword>
<dbReference type="GeneID" id="28831767"/>
<dbReference type="AlphaFoldDB" id="A0A194XVJ7"/>
<evidence type="ECO:0000313" key="3">
    <source>
        <dbReference type="Proteomes" id="UP000070700"/>
    </source>
</evidence>
<keyword evidence="1" id="KW-1133">Transmembrane helix</keyword>
<protein>
    <submittedName>
        <fullName evidence="2">Uncharacterized protein</fullName>
    </submittedName>
</protein>
<dbReference type="RefSeq" id="XP_018078613.1">
    <property type="nucleotide sequence ID" value="XM_018222041.1"/>
</dbReference>
<feature type="transmembrane region" description="Helical" evidence="1">
    <location>
        <begin position="70"/>
        <end position="90"/>
    </location>
</feature>
<dbReference type="PANTHER" id="PTHR37544">
    <property type="entry name" value="SPRAY-RELATED"/>
    <property type="match status" value="1"/>
</dbReference>
<name>A0A194XVJ7_MOLSC</name>
<feature type="transmembrane region" description="Helical" evidence="1">
    <location>
        <begin position="305"/>
        <end position="327"/>
    </location>
</feature>
<sequence>MLLHEPVRQLTSPGGAPFSTLAGSPGIAVPINLAMLIANLGSGFTAGATFLDTSYCTDVPCPPRLSANPWVINVIITTLIIQAIALLFMLSQWWRKPNSLSADPTSIAGVAVVMGHPRIEEEFSNVPADLTVAELRRRLKGRKYKLGNFQTDSGIVKFGIMPMSTEEMAQRRQRKDGFFSKLGALKEKIPFINDWRNNRFYFDTVFAMLLLALLGLTCAALSRVDKTQVVFLATAAASGTGMRIFLAVLGTLVSSYWGRLFRDMQTFTPYIDLGRGDAEPDPTILLRKHTFPITAFFPLLWKGHFTAASVAFTGLAAEFLIIALAGLPYRPGQQRGEFLFWSVLSLAILTLMVAQLLIVNVWRRKLPMLTRPPDTIAAVMTYVAGTGMSRDFESLSMVKTKERDEAIKQLGKNYAYGWRRDPNGQMRWVVDEVRGKEGVPFAPRRVDSF</sequence>
<keyword evidence="3" id="KW-1185">Reference proteome</keyword>
<dbReference type="EMBL" id="KQ947404">
    <property type="protein sequence ID" value="KUJ24258.1"/>
    <property type="molecule type" value="Genomic_DNA"/>
</dbReference>
<feature type="transmembrane region" description="Helical" evidence="1">
    <location>
        <begin position="230"/>
        <end position="257"/>
    </location>
</feature>
<organism evidence="2 3">
    <name type="scientific">Mollisia scopiformis</name>
    <name type="common">Conifer needle endophyte fungus</name>
    <name type="synonym">Phialocephala scopiformis</name>
    <dbReference type="NCBI Taxonomy" id="149040"/>
    <lineage>
        <taxon>Eukaryota</taxon>
        <taxon>Fungi</taxon>
        <taxon>Dikarya</taxon>
        <taxon>Ascomycota</taxon>
        <taxon>Pezizomycotina</taxon>
        <taxon>Leotiomycetes</taxon>
        <taxon>Helotiales</taxon>
        <taxon>Mollisiaceae</taxon>
        <taxon>Mollisia</taxon>
    </lineage>
</organism>
<feature type="transmembrane region" description="Helical" evidence="1">
    <location>
        <begin position="339"/>
        <end position="362"/>
    </location>
</feature>